<dbReference type="EMBL" id="JNBR01000909">
    <property type="protein sequence ID" value="OQR89176.1"/>
    <property type="molecule type" value="Genomic_DNA"/>
</dbReference>
<sequence length="153" mass="16385">MTLTLLYLAFAATVAVCTYTLTSIANKSVVTGLVVQAFTYNQFDVPVATLLQATTTVTVPNTTLTASQATWSAADLLYKACSVNDAACATAFIPESNAVWSTVCNTFRSIPDFDQPLFQDPSQIVTLQHINSLIGWNKALAQFSIAGHDKAIT</sequence>
<dbReference type="AlphaFoldDB" id="A0A1V9YTU1"/>
<proteinExistence type="predicted"/>
<name>A0A1V9YTU1_ACHHY</name>
<reference evidence="2 3" key="1">
    <citation type="journal article" date="2014" name="Genome Biol. Evol.">
        <title>The secreted proteins of Achlya hypogyna and Thraustotheca clavata identify the ancestral oomycete secretome and reveal gene acquisitions by horizontal gene transfer.</title>
        <authorList>
            <person name="Misner I."/>
            <person name="Blouin N."/>
            <person name="Leonard G."/>
            <person name="Richards T.A."/>
            <person name="Lane C.E."/>
        </authorList>
    </citation>
    <scope>NUCLEOTIDE SEQUENCE [LARGE SCALE GENOMIC DNA]</scope>
    <source>
        <strain evidence="2 3">ATCC 48635</strain>
    </source>
</reference>
<evidence type="ECO:0000256" key="1">
    <source>
        <dbReference type="SAM" id="SignalP"/>
    </source>
</evidence>
<evidence type="ECO:0008006" key="4">
    <source>
        <dbReference type="Google" id="ProtNLM"/>
    </source>
</evidence>
<feature type="signal peptide" evidence="1">
    <location>
        <begin position="1"/>
        <end position="17"/>
    </location>
</feature>
<evidence type="ECO:0000313" key="2">
    <source>
        <dbReference type="EMBL" id="OQR89176.1"/>
    </source>
</evidence>
<keyword evidence="3" id="KW-1185">Reference proteome</keyword>
<protein>
    <recommendedName>
        <fullName evidence="4">Secreted protein</fullName>
    </recommendedName>
</protein>
<gene>
    <name evidence="2" type="ORF">ACHHYP_20272</name>
</gene>
<feature type="chain" id="PRO_5011963744" description="Secreted protein" evidence="1">
    <location>
        <begin position="18"/>
        <end position="153"/>
    </location>
</feature>
<organism evidence="2 3">
    <name type="scientific">Achlya hypogyna</name>
    <name type="common">Oomycete</name>
    <name type="synonym">Protoachlya hypogyna</name>
    <dbReference type="NCBI Taxonomy" id="1202772"/>
    <lineage>
        <taxon>Eukaryota</taxon>
        <taxon>Sar</taxon>
        <taxon>Stramenopiles</taxon>
        <taxon>Oomycota</taxon>
        <taxon>Saprolegniomycetes</taxon>
        <taxon>Saprolegniales</taxon>
        <taxon>Achlyaceae</taxon>
        <taxon>Achlya</taxon>
    </lineage>
</organism>
<dbReference type="Proteomes" id="UP000243579">
    <property type="component" value="Unassembled WGS sequence"/>
</dbReference>
<evidence type="ECO:0000313" key="3">
    <source>
        <dbReference type="Proteomes" id="UP000243579"/>
    </source>
</evidence>
<accession>A0A1V9YTU1</accession>
<comment type="caution">
    <text evidence="2">The sequence shown here is derived from an EMBL/GenBank/DDBJ whole genome shotgun (WGS) entry which is preliminary data.</text>
</comment>
<keyword evidence="1" id="KW-0732">Signal</keyword>
<feature type="non-terminal residue" evidence="2">
    <location>
        <position position="153"/>
    </location>
</feature>